<evidence type="ECO:0000256" key="3">
    <source>
        <dbReference type="ARBA" id="ARBA00023163"/>
    </source>
</evidence>
<dbReference type="PROSITE" id="PS01124">
    <property type="entry name" value="HTH_ARAC_FAMILY_2"/>
    <property type="match status" value="1"/>
</dbReference>
<dbReference type="InterPro" id="IPR050204">
    <property type="entry name" value="AraC_XylS_family_regulators"/>
</dbReference>
<dbReference type="GO" id="GO:0003700">
    <property type="term" value="F:DNA-binding transcription factor activity"/>
    <property type="evidence" value="ECO:0007669"/>
    <property type="project" value="InterPro"/>
</dbReference>
<dbReference type="PANTHER" id="PTHR46796:SF12">
    <property type="entry name" value="HTH-TYPE DNA-BINDING TRANSCRIPTIONAL ACTIVATOR EUTR"/>
    <property type="match status" value="1"/>
</dbReference>
<comment type="caution">
    <text evidence="5">The sequence shown here is derived from an EMBL/GenBank/DDBJ whole genome shotgun (WGS) entry which is preliminary data.</text>
</comment>
<evidence type="ECO:0000256" key="1">
    <source>
        <dbReference type="ARBA" id="ARBA00023015"/>
    </source>
</evidence>
<dbReference type="Proteomes" id="UP000281112">
    <property type="component" value="Unassembled WGS sequence"/>
</dbReference>
<dbReference type="EMBL" id="RJVQ01000001">
    <property type="protein sequence ID" value="RQW64601.1"/>
    <property type="molecule type" value="Genomic_DNA"/>
</dbReference>
<dbReference type="InterPro" id="IPR018060">
    <property type="entry name" value="HTH_AraC"/>
</dbReference>
<dbReference type="GO" id="GO:0043565">
    <property type="term" value="F:sequence-specific DNA binding"/>
    <property type="evidence" value="ECO:0007669"/>
    <property type="project" value="InterPro"/>
</dbReference>
<keyword evidence="6" id="KW-1185">Reference proteome</keyword>
<dbReference type="PANTHER" id="PTHR46796">
    <property type="entry name" value="HTH-TYPE TRANSCRIPTIONAL ACTIVATOR RHAS-RELATED"/>
    <property type="match status" value="1"/>
</dbReference>
<sequence length="359" mass="41420">MFVLIGFAQKWGAALFMNFSQLHHEGNSNAPVRCKLVAYDVNQQAESLVRWEQQYNQHSQGAFTGYLDELKLGGMHLFEEFTSQTLLQQCCVNEDSVWLGFSLQPQRPRINGNEIGEGQLMVRPSGVEFELLTPQQFHIFGLVLNKQAIAEQLQGLDKDLWLKESDKLLVTRPNNFVAYELAKTISLMLNERSPIIEGLTEEEKNQRIERIQPIVASRIADLLVQTETGMKEINVNRPEKRRVIDRIRAHVERTGRYPLTVSELCEIAFVSRRTLQYSFEHELGVSPIQYLRDCRLNEIRRILIESNELIVISDLAMEYGFYHISTFNEHYKVLFGETPTQTMQRAGNYHFGVLSTPIK</sequence>
<reference evidence="5 6" key="1">
    <citation type="submission" date="2018-11" db="EMBL/GenBank/DDBJ databases">
        <title>Vibrio LJC006 sp. nov., isolated from seawater during the bloom of the enteromorpha.</title>
        <authorList>
            <person name="Liang J."/>
        </authorList>
    </citation>
    <scope>NUCLEOTIDE SEQUENCE [LARGE SCALE GENOMIC DNA]</scope>
    <source>
        <strain evidence="5 6">LJC006</strain>
    </source>
</reference>
<feature type="domain" description="HTH araC/xylS-type" evidence="4">
    <location>
        <begin position="241"/>
        <end position="345"/>
    </location>
</feature>
<dbReference type="OrthoDB" id="6003540at2"/>
<accession>A0A3N9TKG4</accession>
<dbReference type="SUPFAM" id="SSF46689">
    <property type="entry name" value="Homeodomain-like"/>
    <property type="match status" value="1"/>
</dbReference>
<dbReference type="SMART" id="SM00342">
    <property type="entry name" value="HTH_ARAC"/>
    <property type="match status" value="1"/>
</dbReference>
<dbReference type="Gene3D" id="1.10.10.60">
    <property type="entry name" value="Homeodomain-like"/>
    <property type="match status" value="1"/>
</dbReference>
<dbReference type="Pfam" id="PF12833">
    <property type="entry name" value="HTH_18"/>
    <property type="match status" value="1"/>
</dbReference>
<gene>
    <name evidence="5" type="ORF">EES38_00710</name>
</gene>
<organism evidence="5 6">
    <name type="scientific">Vibrio viridaestus</name>
    <dbReference type="NCBI Taxonomy" id="2487322"/>
    <lineage>
        <taxon>Bacteria</taxon>
        <taxon>Pseudomonadati</taxon>
        <taxon>Pseudomonadota</taxon>
        <taxon>Gammaproteobacteria</taxon>
        <taxon>Vibrionales</taxon>
        <taxon>Vibrionaceae</taxon>
        <taxon>Vibrio</taxon>
    </lineage>
</organism>
<evidence type="ECO:0000259" key="4">
    <source>
        <dbReference type="PROSITE" id="PS01124"/>
    </source>
</evidence>
<keyword evidence="3" id="KW-0804">Transcription</keyword>
<evidence type="ECO:0000313" key="5">
    <source>
        <dbReference type="EMBL" id="RQW64601.1"/>
    </source>
</evidence>
<evidence type="ECO:0000256" key="2">
    <source>
        <dbReference type="ARBA" id="ARBA00023125"/>
    </source>
</evidence>
<name>A0A3N9TKG4_9VIBR</name>
<evidence type="ECO:0000313" key="6">
    <source>
        <dbReference type="Proteomes" id="UP000281112"/>
    </source>
</evidence>
<dbReference type="AlphaFoldDB" id="A0A3N9TKG4"/>
<proteinExistence type="predicted"/>
<protein>
    <submittedName>
        <fullName evidence="5">Helix-turn-helix domain-containing protein</fullName>
    </submittedName>
</protein>
<keyword evidence="1" id="KW-0805">Transcription regulation</keyword>
<dbReference type="InterPro" id="IPR009057">
    <property type="entry name" value="Homeodomain-like_sf"/>
</dbReference>
<keyword evidence="2" id="KW-0238">DNA-binding</keyword>